<sequence length="101" mass="11717">GDQDVNKGASSSAAKAGLSRRFKVKSVDPHGLTWFNTQKEVKYAPKNWIEEGYLALELMEIWDKIHELGVCYIFNESEKCHLTLVREFYENWDTSFGERTK</sequence>
<dbReference type="EMBL" id="JACEIK010007213">
    <property type="protein sequence ID" value="MCE3049884.1"/>
    <property type="molecule type" value="Genomic_DNA"/>
</dbReference>
<comment type="caution">
    <text evidence="1">The sequence shown here is derived from an EMBL/GenBank/DDBJ whole genome shotgun (WGS) entry which is preliminary data.</text>
</comment>
<feature type="non-terminal residue" evidence="1">
    <location>
        <position position="1"/>
    </location>
</feature>
<accession>A0ABS8WIA3</accession>
<reference evidence="1 2" key="1">
    <citation type="journal article" date="2021" name="BMC Genomics">
        <title>Datura genome reveals duplications of psychoactive alkaloid biosynthetic genes and high mutation rate following tissue culture.</title>
        <authorList>
            <person name="Rajewski A."/>
            <person name="Carter-House D."/>
            <person name="Stajich J."/>
            <person name="Litt A."/>
        </authorList>
    </citation>
    <scope>NUCLEOTIDE SEQUENCE [LARGE SCALE GENOMIC DNA]</scope>
    <source>
        <strain evidence="1">AR-01</strain>
    </source>
</reference>
<organism evidence="1 2">
    <name type="scientific">Datura stramonium</name>
    <name type="common">Jimsonweed</name>
    <name type="synonym">Common thornapple</name>
    <dbReference type="NCBI Taxonomy" id="4076"/>
    <lineage>
        <taxon>Eukaryota</taxon>
        <taxon>Viridiplantae</taxon>
        <taxon>Streptophyta</taxon>
        <taxon>Embryophyta</taxon>
        <taxon>Tracheophyta</taxon>
        <taxon>Spermatophyta</taxon>
        <taxon>Magnoliopsida</taxon>
        <taxon>eudicotyledons</taxon>
        <taxon>Gunneridae</taxon>
        <taxon>Pentapetalae</taxon>
        <taxon>asterids</taxon>
        <taxon>lamiids</taxon>
        <taxon>Solanales</taxon>
        <taxon>Solanaceae</taxon>
        <taxon>Solanoideae</taxon>
        <taxon>Datureae</taxon>
        <taxon>Datura</taxon>
    </lineage>
</organism>
<keyword evidence="2" id="KW-1185">Reference proteome</keyword>
<name>A0ABS8WIA3_DATST</name>
<evidence type="ECO:0000313" key="2">
    <source>
        <dbReference type="Proteomes" id="UP000823775"/>
    </source>
</evidence>
<proteinExistence type="predicted"/>
<feature type="non-terminal residue" evidence="1">
    <location>
        <position position="101"/>
    </location>
</feature>
<gene>
    <name evidence="1" type="ORF">HAX54_046059</name>
</gene>
<evidence type="ECO:0000313" key="1">
    <source>
        <dbReference type="EMBL" id="MCE3049884.1"/>
    </source>
</evidence>
<protein>
    <submittedName>
        <fullName evidence="1">Uncharacterized protein</fullName>
    </submittedName>
</protein>
<dbReference type="Proteomes" id="UP000823775">
    <property type="component" value="Unassembled WGS sequence"/>
</dbReference>